<dbReference type="AlphaFoldDB" id="B0W382"/>
<sequence length="340" mass="39717">MDQLCAVVDDAVRRTKYRYKKMFKRIQLFKQSAQEGVDNFIFPIPDCDTIERLEVSVRMFPNIRKQYVEHLRRVKEQTKEVVKAFPVLFSDTALEMYNYMGTGRKERRAMRDYHIFHDCMLEAWSEDGVNELVLAESINIVIKRADGRKRAKLFNFRRRIFQNVGTIFSSLAAIIRVISDERLLSKQLADPLEYEQSLRRPPHSAPVTIGGITFPIADEATVEKLEAVVRSDWSARQAYVGLLRSQMPRRTDAHRIYDIVSNRIFSYKALQNYYLTADRQPYFKQENRKAMVNYEIFQGCMLEAWADMGVDSAGLKNALRAVVMVISRKLRKSIGTNRRY</sequence>
<protein>
    <recommendedName>
        <fullName evidence="1">DUF4806 domain-containing protein</fullName>
    </recommendedName>
</protein>
<evidence type="ECO:0000313" key="2">
    <source>
        <dbReference type="EMBL" id="EDS31225.1"/>
    </source>
</evidence>
<keyword evidence="4" id="KW-1185">Reference proteome</keyword>
<organism>
    <name type="scientific">Culex quinquefasciatus</name>
    <name type="common">Southern house mosquito</name>
    <name type="synonym">Culex pungens</name>
    <dbReference type="NCBI Taxonomy" id="7176"/>
    <lineage>
        <taxon>Eukaryota</taxon>
        <taxon>Metazoa</taxon>
        <taxon>Ecdysozoa</taxon>
        <taxon>Arthropoda</taxon>
        <taxon>Hexapoda</taxon>
        <taxon>Insecta</taxon>
        <taxon>Pterygota</taxon>
        <taxon>Neoptera</taxon>
        <taxon>Endopterygota</taxon>
        <taxon>Diptera</taxon>
        <taxon>Nematocera</taxon>
        <taxon>Culicoidea</taxon>
        <taxon>Culicidae</taxon>
        <taxon>Culicinae</taxon>
        <taxon>Culicini</taxon>
        <taxon>Culex</taxon>
        <taxon>Culex</taxon>
    </lineage>
</organism>
<dbReference type="HOGENOM" id="CLU_816988_0_0_1"/>
<gene>
    <name evidence="3" type="primary">6032594</name>
    <name evidence="2" type="ORF">CpipJ_CPIJ001626</name>
</gene>
<dbReference type="OMA" id="AMQEYEI"/>
<dbReference type="Proteomes" id="UP000002320">
    <property type="component" value="Unassembled WGS sequence"/>
</dbReference>
<reference evidence="3" key="2">
    <citation type="submission" date="2020-05" db="UniProtKB">
        <authorList>
            <consortium name="EnsemblMetazoa"/>
        </authorList>
    </citation>
    <scope>IDENTIFICATION</scope>
    <source>
        <strain evidence="3">JHB</strain>
    </source>
</reference>
<dbReference type="VEuPathDB" id="VectorBase:CPIJ001626"/>
<dbReference type="InterPro" id="IPR032071">
    <property type="entry name" value="DUF4806"/>
</dbReference>
<dbReference type="InParanoid" id="B0W382"/>
<evidence type="ECO:0000313" key="4">
    <source>
        <dbReference type="Proteomes" id="UP000002320"/>
    </source>
</evidence>
<dbReference type="EnsemblMetazoa" id="CPIJ001626-RA">
    <property type="protein sequence ID" value="CPIJ001626-PA"/>
    <property type="gene ID" value="CPIJ001626"/>
</dbReference>
<evidence type="ECO:0000313" key="3">
    <source>
        <dbReference type="EnsemblMetazoa" id="CPIJ001626-PA"/>
    </source>
</evidence>
<reference evidence="2" key="1">
    <citation type="submission" date="2007-03" db="EMBL/GenBank/DDBJ databases">
        <title>Annotation of Culex pipiens quinquefasciatus.</title>
        <authorList>
            <consortium name="The Broad Institute Genome Sequencing Platform"/>
            <person name="Atkinson P.W."/>
            <person name="Hemingway J."/>
            <person name="Christensen B.M."/>
            <person name="Higgs S."/>
            <person name="Kodira C."/>
            <person name="Hannick L."/>
            <person name="Megy K."/>
            <person name="O'Leary S."/>
            <person name="Pearson M."/>
            <person name="Haas B.J."/>
            <person name="Mauceli E."/>
            <person name="Wortman J.R."/>
            <person name="Lee N.H."/>
            <person name="Guigo R."/>
            <person name="Stanke M."/>
            <person name="Alvarado L."/>
            <person name="Amedeo P."/>
            <person name="Antoine C.H."/>
            <person name="Arensburger P."/>
            <person name="Bidwell S.L."/>
            <person name="Crawford M."/>
            <person name="Camaro F."/>
            <person name="Devon K."/>
            <person name="Engels R."/>
            <person name="Hammond M."/>
            <person name="Howarth C."/>
            <person name="Koehrsen M."/>
            <person name="Lawson D."/>
            <person name="Montgomery P."/>
            <person name="Nene V."/>
            <person name="Nusbaum C."/>
            <person name="Puiu D."/>
            <person name="Romero-Severson J."/>
            <person name="Severson D.W."/>
            <person name="Shumway M."/>
            <person name="Sisk P."/>
            <person name="Stolte C."/>
            <person name="Zeng Q."/>
            <person name="Eisenstadt E."/>
            <person name="Fraser-Liggett C."/>
            <person name="Strausberg R."/>
            <person name="Galagan J."/>
            <person name="Birren B."/>
            <person name="Collins F.H."/>
        </authorList>
    </citation>
    <scope>NUCLEOTIDE SEQUENCE [LARGE SCALE GENOMIC DNA]</scope>
    <source>
        <strain evidence="2">JHB</strain>
    </source>
</reference>
<dbReference type="EMBL" id="DS231831">
    <property type="protein sequence ID" value="EDS31225.1"/>
    <property type="molecule type" value="Genomic_DNA"/>
</dbReference>
<dbReference type="Pfam" id="PF16064">
    <property type="entry name" value="DUF4806"/>
    <property type="match status" value="2"/>
</dbReference>
<dbReference type="KEGG" id="cqu:CpipJ_CPIJ001626"/>
<feature type="domain" description="DUF4806" evidence="1">
    <location>
        <begin position="37"/>
        <end position="123"/>
    </location>
</feature>
<evidence type="ECO:0000259" key="1">
    <source>
        <dbReference type="Pfam" id="PF16064"/>
    </source>
</evidence>
<feature type="domain" description="DUF4806" evidence="1">
    <location>
        <begin position="210"/>
        <end position="304"/>
    </location>
</feature>
<name>B0W382_CULQU</name>
<proteinExistence type="predicted"/>
<accession>B0W382</accession>